<dbReference type="OrthoDB" id="2308898at2759"/>
<dbReference type="VEuPathDB" id="FungiDB:RhiirFUN_014538"/>
<comment type="caution">
    <text evidence="1">The sequence shown here is derived from an EMBL/GenBank/DDBJ whole genome shotgun (WGS) entry which is preliminary data.</text>
</comment>
<reference evidence="1 2" key="1">
    <citation type="submission" date="2017-10" db="EMBL/GenBank/DDBJ databases">
        <title>Extensive intraspecific genome diversity in a model arbuscular mycorrhizal fungus.</title>
        <authorList>
            <person name="Chen E.C.H."/>
            <person name="Morin E."/>
            <person name="Baudet D."/>
            <person name="Noel J."/>
            <person name="Ndikumana S."/>
            <person name="Charron P."/>
            <person name="St-Onge C."/>
            <person name="Giorgi J."/>
            <person name="Grigoriev I.V."/>
            <person name="Roux C."/>
            <person name="Martin F.M."/>
            <person name="Corradi N."/>
        </authorList>
    </citation>
    <scope>NUCLEOTIDE SEQUENCE [LARGE SCALE GENOMIC DNA]</scope>
    <source>
        <strain evidence="1 2">A1</strain>
    </source>
</reference>
<accession>A0A2I1EAY4</accession>
<dbReference type="VEuPathDB" id="FungiDB:RhiirFUN_014539"/>
<evidence type="ECO:0000313" key="2">
    <source>
        <dbReference type="Proteomes" id="UP000232688"/>
    </source>
</evidence>
<dbReference type="Proteomes" id="UP000232688">
    <property type="component" value="Unassembled WGS sequence"/>
</dbReference>
<dbReference type="VEuPathDB" id="FungiDB:FUN_012592"/>
<name>A0A2I1EAY4_9GLOM</name>
<dbReference type="AlphaFoldDB" id="A0A2I1EAY4"/>
<organism evidence="1 2">
    <name type="scientific">Rhizophagus irregularis</name>
    <dbReference type="NCBI Taxonomy" id="588596"/>
    <lineage>
        <taxon>Eukaryota</taxon>
        <taxon>Fungi</taxon>
        <taxon>Fungi incertae sedis</taxon>
        <taxon>Mucoromycota</taxon>
        <taxon>Glomeromycotina</taxon>
        <taxon>Glomeromycetes</taxon>
        <taxon>Glomerales</taxon>
        <taxon>Glomeraceae</taxon>
        <taxon>Rhizophagus</taxon>
    </lineage>
</organism>
<evidence type="ECO:0000313" key="1">
    <source>
        <dbReference type="EMBL" id="PKC57884.1"/>
    </source>
</evidence>
<reference evidence="1 2" key="2">
    <citation type="submission" date="2017-10" db="EMBL/GenBank/DDBJ databases">
        <title>Genome analyses suggest a sexual origin of heterokaryosis in a supposedly ancient asexual fungus.</title>
        <authorList>
            <person name="Corradi N."/>
            <person name="Sedzielewska K."/>
            <person name="Noel J."/>
            <person name="Charron P."/>
            <person name="Farinelli L."/>
            <person name="Marton T."/>
            <person name="Kruger M."/>
            <person name="Pelin A."/>
            <person name="Brachmann A."/>
            <person name="Corradi N."/>
        </authorList>
    </citation>
    <scope>NUCLEOTIDE SEQUENCE [LARGE SCALE GENOMIC DNA]</scope>
    <source>
        <strain evidence="1 2">A1</strain>
    </source>
</reference>
<gene>
    <name evidence="1" type="ORF">RhiirA1_541376</name>
</gene>
<dbReference type="VEuPathDB" id="FungiDB:RhiirA1_541376"/>
<protein>
    <submittedName>
        <fullName evidence="1">Uncharacterized protein</fullName>
    </submittedName>
</protein>
<dbReference type="EMBL" id="LLXH01001690">
    <property type="protein sequence ID" value="PKC57884.1"/>
    <property type="molecule type" value="Genomic_DNA"/>
</dbReference>
<proteinExistence type="predicted"/>
<sequence>MNIVVFFIFFILFSPKIVSSWNEKEHLQLKDVIQEASAELDFFIENISSFIIYNILSDIRTFTGSRKIQIQFWKYSTIKVEGVNKSDVLNNLYTKNQLYILKEFHNDIGNYLKKNLGSGLTWNVNVYPNYIVVEITYNTDFNAIKYFSKKLKKFVSRPIKVAINGKVIIKPTIRGMENMSTTEIEANIKEASVQLDLLIDNFSSFLSNRILSNIQTLTPPEIIVIVFRHDFCNQQGLYVNNGFNILKIFHNEIGKYLEKKFEHVGLKWNVYIELPTINVEIIYHIDFSAVTKYSKKLN</sequence>